<dbReference type="Proteomes" id="UP000693946">
    <property type="component" value="Linkage Group LG2"/>
</dbReference>
<feature type="compositionally biased region" description="Polar residues" evidence="1">
    <location>
        <begin position="1"/>
        <end position="10"/>
    </location>
</feature>
<accession>A0AAV6RD61</accession>
<reference evidence="2 3" key="1">
    <citation type="journal article" date="2021" name="Sci. Rep.">
        <title>Chromosome anchoring in Senegalese sole (Solea senegalensis) reveals sex-associated markers and genome rearrangements in flatfish.</title>
        <authorList>
            <person name="Guerrero-Cozar I."/>
            <person name="Gomez-Garrido J."/>
            <person name="Berbel C."/>
            <person name="Martinez-Blanch J.F."/>
            <person name="Alioto T."/>
            <person name="Claros M.G."/>
            <person name="Gagnaire P.A."/>
            <person name="Manchado M."/>
        </authorList>
    </citation>
    <scope>NUCLEOTIDE SEQUENCE [LARGE SCALE GENOMIC DNA]</scope>
    <source>
        <strain evidence="2">Sse05_10M</strain>
    </source>
</reference>
<organism evidence="2 3">
    <name type="scientific">Solea senegalensis</name>
    <name type="common">Senegalese sole</name>
    <dbReference type="NCBI Taxonomy" id="28829"/>
    <lineage>
        <taxon>Eukaryota</taxon>
        <taxon>Metazoa</taxon>
        <taxon>Chordata</taxon>
        <taxon>Craniata</taxon>
        <taxon>Vertebrata</taxon>
        <taxon>Euteleostomi</taxon>
        <taxon>Actinopterygii</taxon>
        <taxon>Neopterygii</taxon>
        <taxon>Teleostei</taxon>
        <taxon>Neoteleostei</taxon>
        <taxon>Acanthomorphata</taxon>
        <taxon>Carangaria</taxon>
        <taxon>Pleuronectiformes</taxon>
        <taxon>Pleuronectoidei</taxon>
        <taxon>Soleidae</taxon>
        <taxon>Solea</taxon>
    </lineage>
</organism>
<keyword evidence="3" id="KW-1185">Reference proteome</keyword>
<gene>
    <name evidence="2" type="ORF">JOB18_036144</name>
</gene>
<comment type="caution">
    <text evidence="2">The sequence shown here is derived from an EMBL/GenBank/DDBJ whole genome shotgun (WGS) entry which is preliminary data.</text>
</comment>
<evidence type="ECO:0000313" key="3">
    <source>
        <dbReference type="Proteomes" id="UP000693946"/>
    </source>
</evidence>
<protein>
    <submittedName>
        <fullName evidence="2">Uncharacterized protein</fullName>
    </submittedName>
</protein>
<evidence type="ECO:0000313" key="2">
    <source>
        <dbReference type="EMBL" id="KAG7503316.1"/>
    </source>
</evidence>
<dbReference type="EMBL" id="JAGKHQ010000012">
    <property type="protein sequence ID" value="KAG7503316.1"/>
    <property type="molecule type" value="Genomic_DNA"/>
</dbReference>
<proteinExistence type="predicted"/>
<sequence length="64" mass="7206">MAAPPVQTSQPRREVDDEEGGGDFTQRERHKRAGFPRFIPACRRLTDEVNGKYSSCSKVENIAL</sequence>
<feature type="region of interest" description="Disordered" evidence="1">
    <location>
        <begin position="1"/>
        <end position="32"/>
    </location>
</feature>
<name>A0AAV6RD61_SOLSE</name>
<dbReference type="AlphaFoldDB" id="A0AAV6RD61"/>
<evidence type="ECO:0000256" key="1">
    <source>
        <dbReference type="SAM" id="MobiDB-lite"/>
    </source>
</evidence>